<name>A0A974VZ32_9NOCA</name>
<sequence>MLTGADSIDDVDTIRAGGTPILFEQVYAPRRLRIFLREFTYGTPCSSGRCCDDT</sequence>
<evidence type="ECO:0000313" key="2">
    <source>
        <dbReference type="Proteomes" id="UP000662986"/>
    </source>
</evidence>
<organism evidence="1 2">
    <name type="scientific">Rhodococcus pseudokoreensis</name>
    <dbReference type="NCBI Taxonomy" id="2811421"/>
    <lineage>
        <taxon>Bacteria</taxon>
        <taxon>Bacillati</taxon>
        <taxon>Actinomycetota</taxon>
        <taxon>Actinomycetes</taxon>
        <taxon>Mycobacteriales</taxon>
        <taxon>Nocardiaceae</taxon>
        <taxon>Rhodococcus</taxon>
    </lineage>
</organism>
<reference evidence="1 2" key="1">
    <citation type="journal article" date="2021" name="Microbiol. Resour. Announc.">
        <title>Complete Genome Sequences of Two Rhodococcus sp. Strains with Large and Linear Chromosomes, Isolated from Apple Rhizosphere.</title>
        <authorList>
            <person name="Benning S."/>
            <person name="Brugnone N."/>
            <person name="Siani R."/>
            <person name="Kublik S."/>
            <person name="Schloter M."/>
            <person name="Rad V."/>
        </authorList>
    </citation>
    <scope>NUCLEOTIDE SEQUENCE [LARGE SCALE GENOMIC DNA]</scope>
    <source>
        <strain evidence="1 2">R79</strain>
    </source>
</reference>
<gene>
    <name evidence="1" type="ORF">JWS13_01755</name>
</gene>
<proteinExistence type="predicted"/>
<keyword evidence="1" id="KW-0614">Plasmid</keyword>
<keyword evidence="2" id="KW-1185">Reference proteome</keyword>
<dbReference type="EMBL" id="CP070614">
    <property type="protein sequence ID" value="QSE87393.1"/>
    <property type="molecule type" value="Genomic_DNA"/>
</dbReference>
<evidence type="ECO:0000313" key="1">
    <source>
        <dbReference type="EMBL" id="QSE87393.1"/>
    </source>
</evidence>
<reference evidence="1 2" key="2">
    <citation type="journal article" date="2022" name="Arch. Microbiol.">
        <title>Rhodococcus pseudokoreensis sp. nov. isolated from the rhizosphere of young M26 apple rootstocks.</title>
        <authorList>
            <person name="Kampfer P."/>
            <person name="Glaeser S.P."/>
            <person name="Blom J."/>
            <person name="Wolf J."/>
            <person name="Benning S."/>
            <person name="Schloter M."/>
            <person name="Neumann-Schaal M."/>
        </authorList>
    </citation>
    <scope>NUCLEOTIDE SEQUENCE [LARGE SCALE GENOMIC DNA]</scope>
    <source>
        <strain evidence="1 2">R79</strain>
    </source>
</reference>
<geneLocation type="plasmid" evidence="1 2">
    <name>unnamed5</name>
</geneLocation>
<dbReference type="Proteomes" id="UP000662986">
    <property type="component" value="Plasmid unnamed5"/>
</dbReference>
<accession>A0A974VZ32</accession>
<protein>
    <submittedName>
        <fullName evidence="1">Uncharacterized protein</fullName>
    </submittedName>
</protein>